<keyword evidence="2" id="KW-1133">Transmembrane helix</keyword>
<proteinExistence type="predicted"/>
<keyword evidence="2" id="KW-0472">Membrane</keyword>
<evidence type="ECO:0000256" key="1">
    <source>
        <dbReference type="SAM" id="MobiDB-lite"/>
    </source>
</evidence>
<feature type="transmembrane region" description="Helical" evidence="2">
    <location>
        <begin position="51"/>
        <end position="71"/>
    </location>
</feature>
<keyword evidence="4" id="KW-1185">Reference proteome</keyword>
<organism evidence="3 4">
    <name type="scientific">Dibothriocephalus latus</name>
    <name type="common">Fish tapeworm</name>
    <name type="synonym">Diphyllobothrium latum</name>
    <dbReference type="NCBI Taxonomy" id="60516"/>
    <lineage>
        <taxon>Eukaryota</taxon>
        <taxon>Metazoa</taxon>
        <taxon>Spiralia</taxon>
        <taxon>Lophotrochozoa</taxon>
        <taxon>Platyhelminthes</taxon>
        <taxon>Cestoda</taxon>
        <taxon>Eucestoda</taxon>
        <taxon>Diphyllobothriidea</taxon>
        <taxon>Diphyllobothriidae</taxon>
        <taxon>Dibothriocephalus</taxon>
    </lineage>
</organism>
<keyword evidence="2" id="KW-0812">Transmembrane</keyword>
<evidence type="ECO:0000256" key="2">
    <source>
        <dbReference type="SAM" id="Phobius"/>
    </source>
</evidence>
<dbReference type="Proteomes" id="UP000281553">
    <property type="component" value="Unassembled WGS sequence"/>
</dbReference>
<sequence>MEQKCNSRARRDAAKTRNVDEDASGSLNLVICVPKPGVEPVKGVHARRGDILRMCAAALLVVAGWTIFMQLHKHYSFFYKDCDL</sequence>
<feature type="region of interest" description="Disordered" evidence="1">
    <location>
        <begin position="1"/>
        <end position="22"/>
    </location>
</feature>
<evidence type="ECO:0000313" key="4">
    <source>
        <dbReference type="Proteomes" id="UP000281553"/>
    </source>
</evidence>
<evidence type="ECO:0000313" key="3">
    <source>
        <dbReference type="EMBL" id="VDK39986.1"/>
    </source>
</evidence>
<reference evidence="3 4" key="1">
    <citation type="submission" date="2018-11" db="EMBL/GenBank/DDBJ databases">
        <authorList>
            <consortium name="Pathogen Informatics"/>
        </authorList>
    </citation>
    <scope>NUCLEOTIDE SEQUENCE [LARGE SCALE GENOMIC DNA]</scope>
</reference>
<feature type="compositionally biased region" description="Basic and acidic residues" evidence="1">
    <location>
        <begin position="1"/>
        <end position="20"/>
    </location>
</feature>
<accession>A0A3P6PJ91</accession>
<dbReference type="EMBL" id="UYRU01006383">
    <property type="protein sequence ID" value="VDK39986.1"/>
    <property type="molecule type" value="Genomic_DNA"/>
</dbReference>
<protein>
    <submittedName>
        <fullName evidence="3">Uncharacterized protein</fullName>
    </submittedName>
</protein>
<gene>
    <name evidence="3" type="ORF">DILT_LOCUS1094</name>
</gene>
<name>A0A3P6PJ91_DIBLA</name>
<dbReference type="AlphaFoldDB" id="A0A3P6PJ91"/>